<accession>A0A0N0DBR6</accession>
<protein>
    <submittedName>
        <fullName evidence="5">Esterase</fullName>
    </submittedName>
</protein>
<evidence type="ECO:0000259" key="4">
    <source>
        <dbReference type="Pfam" id="PF07859"/>
    </source>
</evidence>
<evidence type="ECO:0000256" key="1">
    <source>
        <dbReference type="ARBA" id="ARBA00010515"/>
    </source>
</evidence>
<dbReference type="EMBL" id="JXCE01000462">
    <property type="protein sequence ID" value="KPA37171.1"/>
    <property type="molecule type" value="Genomic_DNA"/>
</dbReference>
<sequence>MPSFAAYFVAFYVKWVRQSKVQMASPEILRNALHQAYIRPQDFHPPTNLGTDIVIDRVDVHDWPLYKISAHKSSSEIEPRKSLLYIHGGAFFREIFAQHWNLTTQIARETGLDVLIPIYPLIPRPGATAEKLAAGLLDICRLSENPVVSIAGDSAGGMLTMLTAQQLRDAEPDLFGKVQSLVLISPVLDLELDHPEVVRLEKIDPWLAIDGFREVAVPKLAANIPIKDPIVSPLYGSIENLPPTLLLCGTCDMLCSDARRLKSKFAGKDIDEALPGSMETDQFMYVEKEDMIHVWPLLPHPEGAEGRQLIIHFINKHTEN</sequence>
<organism evidence="5 6">
    <name type="scientific">Fusarium langsethiae</name>
    <dbReference type="NCBI Taxonomy" id="179993"/>
    <lineage>
        <taxon>Eukaryota</taxon>
        <taxon>Fungi</taxon>
        <taxon>Dikarya</taxon>
        <taxon>Ascomycota</taxon>
        <taxon>Pezizomycotina</taxon>
        <taxon>Sordariomycetes</taxon>
        <taxon>Hypocreomycetidae</taxon>
        <taxon>Hypocreales</taxon>
        <taxon>Nectriaceae</taxon>
        <taxon>Fusarium</taxon>
    </lineage>
</organism>
<dbReference type="SUPFAM" id="SSF53474">
    <property type="entry name" value="alpha/beta-Hydrolases"/>
    <property type="match status" value="1"/>
</dbReference>
<dbReference type="PANTHER" id="PTHR48081">
    <property type="entry name" value="AB HYDROLASE SUPERFAMILY PROTEIN C4A8.06C"/>
    <property type="match status" value="1"/>
</dbReference>
<dbReference type="Pfam" id="PF07859">
    <property type="entry name" value="Abhydrolase_3"/>
    <property type="match status" value="1"/>
</dbReference>
<dbReference type="Gene3D" id="3.40.50.1820">
    <property type="entry name" value="alpha/beta hydrolase"/>
    <property type="match status" value="1"/>
</dbReference>
<dbReference type="OrthoDB" id="2152029at2759"/>
<comment type="similarity">
    <text evidence="1">Belongs to the 'GDXG' lipolytic enzyme family.</text>
</comment>
<dbReference type="InterPro" id="IPR029058">
    <property type="entry name" value="AB_hydrolase_fold"/>
</dbReference>
<dbReference type="GO" id="GO:0016787">
    <property type="term" value="F:hydrolase activity"/>
    <property type="evidence" value="ECO:0007669"/>
    <property type="project" value="UniProtKB-KW"/>
</dbReference>
<dbReference type="InterPro" id="IPR013094">
    <property type="entry name" value="AB_hydrolase_3"/>
</dbReference>
<dbReference type="PANTHER" id="PTHR48081:SF25">
    <property type="entry name" value="PUTATIVE (AFU_ORTHOLOGUE AFUA_3G11560)-RELATED"/>
    <property type="match status" value="1"/>
</dbReference>
<evidence type="ECO:0000256" key="3">
    <source>
        <dbReference type="PROSITE-ProRule" id="PRU10038"/>
    </source>
</evidence>
<dbReference type="AlphaFoldDB" id="A0A0N0DBR6"/>
<feature type="active site" evidence="3">
    <location>
        <position position="154"/>
    </location>
</feature>
<keyword evidence="2" id="KW-0378">Hydrolase</keyword>
<dbReference type="InterPro" id="IPR050300">
    <property type="entry name" value="GDXG_lipolytic_enzyme"/>
</dbReference>
<feature type="domain" description="Alpha/beta hydrolase fold-3" evidence="4">
    <location>
        <begin position="83"/>
        <end position="266"/>
    </location>
</feature>
<name>A0A0N0DBR6_FUSLA</name>
<reference evidence="5 6" key="1">
    <citation type="submission" date="2015-04" db="EMBL/GenBank/DDBJ databases">
        <title>The draft genome sequence of Fusarium langsethiae, a T-2/HT-2 mycotoxin producer.</title>
        <authorList>
            <person name="Lysoe E."/>
            <person name="Divon H.H."/>
            <person name="Terzi V."/>
            <person name="Orru L."/>
            <person name="Lamontanara A."/>
            <person name="Kolseth A.-K."/>
            <person name="Frandsen R.J."/>
            <person name="Nielsen K."/>
            <person name="Thrane U."/>
        </authorList>
    </citation>
    <scope>NUCLEOTIDE SEQUENCE [LARGE SCALE GENOMIC DNA]</scope>
    <source>
        <strain evidence="5 6">Fl201059</strain>
    </source>
</reference>
<keyword evidence="6" id="KW-1185">Reference proteome</keyword>
<evidence type="ECO:0000256" key="2">
    <source>
        <dbReference type="ARBA" id="ARBA00022801"/>
    </source>
</evidence>
<evidence type="ECO:0000313" key="5">
    <source>
        <dbReference type="EMBL" id="KPA37171.1"/>
    </source>
</evidence>
<gene>
    <name evidence="5" type="ORF">FLAG1_10027</name>
</gene>
<dbReference type="InterPro" id="IPR033140">
    <property type="entry name" value="Lipase_GDXG_put_SER_AS"/>
</dbReference>
<evidence type="ECO:0000313" key="6">
    <source>
        <dbReference type="Proteomes" id="UP000037904"/>
    </source>
</evidence>
<dbReference type="PROSITE" id="PS01174">
    <property type="entry name" value="LIPASE_GDXG_SER"/>
    <property type="match status" value="1"/>
</dbReference>
<comment type="caution">
    <text evidence="5">The sequence shown here is derived from an EMBL/GenBank/DDBJ whole genome shotgun (WGS) entry which is preliminary data.</text>
</comment>
<dbReference type="Proteomes" id="UP000037904">
    <property type="component" value="Unassembled WGS sequence"/>
</dbReference>
<proteinExistence type="inferred from homology"/>